<comment type="similarity">
    <text evidence="1">Belongs to the sulfatase family.</text>
</comment>
<dbReference type="InterPro" id="IPR000917">
    <property type="entry name" value="Sulfatase_N"/>
</dbReference>
<dbReference type="GO" id="GO:0004065">
    <property type="term" value="F:arylsulfatase activity"/>
    <property type="evidence" value="ECO:0007669"/>
    <property type="project" value="TreeGrafter"/>
</dbReference>
<protein>
    <recommendedName>
        <fullName evidence="3">Sulfatase N-terminal domain-containing protein</fullName>
    </recommendedName>
</protein>
<dbReference type="AlphaFoldDB" id="A0A0F9LHG6"/>
<dbReference type="SUPFAM" id="SSF53649">
    <property type="entry name" value="Alkaline phosphatase-like"/>
    <property type="match status" value="1"/>
</dbReference>
<feature type="non-terminal residue" evidence="4">
    <location>
        <position position="1"/>
    </location>
</feature>
<reference evidence="4" key="1">
    <citation type="journal article" date="2015" name="Nature">
        <title>Complex archaea that bridge the gap between prokaryotes and eukaryotes.</title>
        <authorList>
            <person name="Spang A."/>
            <person name="Saw J.H."/>
            <person name="Jorgensen S.L."/>
            <person name="Zaremba-Niedzwiedzka K."/>
            <person name="Martijn J."/>
            <person name="Lind A.E."/>
            <person name="van Eijk R."/>
            <person name="Schleper C."/>
            <person name="Guy L."/>
            <person name="Ettema T.J."/>
        </authorList>
    </citation>
    <scope>NUCLEOTIDE SEQUENCE</scope>
</reference>
<evidence type="ECO:0000256" key="1">
    <source>
        <dbReference type="ARBA" id="ARBA00008779"/>
    </source>
</evidence>
<dbReference type="InterPro" id="IPR050738">
    <property type="entry name" value="Sulfatase"/>
</dbReference>
<organism evidence="4">
    <name type="scientific">marine sediment metagenome</name>
    <dbReference type="NCBI Taxonomy" id="412755"/>
    <lineage>
        <taxon>unclassified sequences</taxon>
        <taxon>metagenomes</taxon>
        <taxon>ecological metagenomes</taxon>
    </lineage>
</organism>
<comment type="caution">
    <text evidence="4">The sequence shown here is derived from an EMBL/GenBank/DDBJ whole genome shotgun (WGS) entry which is preliminary data.</text>
</comment>
<evidence type="ECO:0000259" key="3">
    <source>
        <dbReference type="Pfam" id="PF00884"/>
    </source>
</evidence>
<sequence length="374" mass="42891">YIGKWHLYANQLGNHNDPRNSFTPPGPDRLGFDGYWAAYGFHHVYYNAYYHTDSPEKIFYGKGVYEPDAQTDMMIDHIAKASKSDKPFAAFLSIGTPHDPWGANNVPKKFVDMFKDVDFPNPPNYKDENDKYADGWGRLRPQQRKDLPNWRRYYYAMTANLDWNVGRLMRALDRMGLAEDTIVVFSSDHGEMFGAQGRRAKNIFYEEACHIPFLIRWPRKIAAGARPDACLATVDIMPTVLSLMGLEVPEAAEGTDLAPCALGKKPPEPEAAFLQNTGACAAWQDGHEWRALRDNRYTYAIYRVDKSELLFDNITDPHQMKNLARDPEHKDTMGRFRKMLAAKMKSINDTFAKCTWYRDNWIDGNRVIIKTAQG</sequence>
<proteinExistence type="inferred from homology"/>
<dbReference type="PANTHER" id="PTHR42693">
    <property type="entry name" value="ARYLSULFATASE FAMILY MEMBER"/>
    <property type="match status" value="1"/>
</dbReference>
<dbReference type="Gene3D" id="3.30.1120.10">
    <property type="match status" value="1"/>
</dbReference>
<dbReference type="Pfam" id="PF00884">
    <property type="entry name" value="Sulfatase"/>
    <property type="match status" value="1"/>
</dbReference>
<gene>
    <name evidence="4" type="ORF">LCGC14_1508520</name>
</gene>
<feature type="domain" description="Sulfatase N-terminal" evidence="3">
    <location>
        <begin position="1"/>
        <end position="245"/>
    </location>
</feature>
<keyword evidence="2" id="KW-0378">Hydrolase</keyword>
<dbReference type="Gene3D" id="3.40.720.10">
    <property type="entry name" value="Alkaline Phosphatase, subunit A"/>
    <property type="match status" value="1"/>
</dbReference>
<dbReference type="InterPro" id="IPR017850">
    <property type="entry name" value="Alkaline_phosphatase_core_sf"/>
</dbReference>
<name>A0A0F9LHG6_9ZZZZ</name>
<evidence type="ECO:0000256" key="2">
    <source>
        <dbReference type="ARBA" id="ARBA00022801"/>
    </source>
</evidence>
<evidence type="ECO:0000313" key="4">
    <source>
        <dbReference type="EMBL" id="KKM63735.1"/>
    </source>
</evidence>
<dbReference type="PANTHER" id="PTHR42693:SF53">
    <property type="entry name" value="ENDO-4-O-SULFATASE"/>
    <property type="match status" value="1"/>
</dbReference>
<dbReference type="EMBL" id="LAZR01011046">
    <property type="protein sequence ID" value="KKM63735.1"/>
    <property type="molecule type" value="Genomic_DNA"/>
</dbReference>
<accession>A0A0F9LHG6</accession>